<dbReference type="GO" id="GO:0016887">
    <property type="term" value="F:ATP hydrolysis activity"/>
    <property type="evidence" value="ECO:0007669"/>
    <property type="project" value="InterPro"/>
</dbReference>
<evidence type="ECO:0000313" key="6">
    <source>
        <dbReference type="Proteomes" id="UP000182584"/>
    </source>
</evidence>
<dbReference type="InterPro" id="IPR003593">
    <property type="entry name" value="AAA+_ATPase"/>
</dbReference>
<gene>
    <name evidence="5" type="ORF">SAMN04487884_12144</name>
</gene>
<reference evidence="5 6" key="1">
    <citation type="submission" date="2016-10" db="EMBL/GenBank/DDBJ databases">
        <authorList>
            <person name="de Groot N.N."/>
        </authorList>
    </citation>
    <scope>NUCLEOTIDE SEQUENCE [LARGE SCALE GENOMIC DNA]</scope>
    <source>
        <strain evidence="5 6">AR40</strain>
    </source>
</reference>
<dbReference type="Pfam" id="PF00005">
    <property type="entry name" value="ABC_tran"/>
    <property type="match status" value="1"/>
</dbReference>
<evidence type="ECO:0000259" key="4">
    <source>
        <dbReference type="PROSITE" id="PS50893"/>
    </source>
</evidence>
<dbReference type="PANTHER" id="PTHR42939">
    <property type="entry name" value="ABC TRANSPORTER ATP-BINDING PROTEIN ALBC-RELATED"/>
    <property type="match status" value="1"/>
</dbReference>
<dbReference type="InterPro" id="IPR027417">
    <property type="entry name" value="P-loop_NTPase"/>
</dbReference>
<dbReference type="Proteomes" id="UP000182584">
    <property type="component" value="Unassembled WGS sequence"/>
</dbReference>
<dbReference type="Gene3D" id="3.40.50.300">
    <property type="entry name" value="P-loop containing nucleotide triphosphate hydrolases"/>
    <property type="match status" value="1"/>
</dbReference>
<dbReference type="EMBL" id="FOGJ01000021">
    <property type="protein sequence ID" value="SES16865.1"/>
    <property type="molecule type" value="Genomic_DNA"/>
</dbReference>
<dbReference type="OrthoDB" id="9804819at2"/>
<dbReference type="CDD" id="cd03230">
    <property type="entry name" value="ABC_DR_subfamily_A"/>
    <property type="match status" value="1"/>
</dbReference>
<evidence type="ECO:0000256" key="3">
    <source>
        <dbReference type="ARBA" id="ARBA00022840"/>
    </source>
</evidence>
<sequence>MEYSYVLEGQNIIKKYKNFTLDIEDLKIPKGFATALIGENGAGKTTLLDILAGIKLDYKGSLKFFGKYNDKDREKIADIKNSIGYLGTGNYFFPQWTLSQIEELQGLLFDNFNLDKYRQICSDLALYQGGFFEKNKKVKDLSDGNRVKLMLAGILARDTDLLLLDEPASPLDPLMRDKLCNILRDYLSENDGERSVLFSTHNISDMESITDYVIIVEQGRIVEQGFVEDLKEKYVIIKGEKKDETYAAKVIKNMSTSTFGFEGICLSEDLDKLSGMDIAVERPTLSQISVHVMKEYSMLGGVNNNKREAS</sequence>
<feature type="domain" description="ABC transporter" evidence="4">
    <location>
        <begin position="1"/>
        <end position="243"/>
    </location>
</feature>
<organism evidence="5 6">
    <name type="scientific">Butyrivibrio fibrisolvens</name>
    <dbReference type="NCBI Taxonomy" id="831"/>
    <lineage>
        <taxon>Bacteria</taxon>
        <taxon>Bacillati</taxon>
        <taxon>Bacillota</taxon>
        <taxon>Clostridia</taxon>
        <taxon>Lachnospirales</taxon>
        <taxon>Lachnospiraceae</taxon>
        <taxon>Butyrivibrio</taxon>
    </lineage>
</organism>
<dbReference type="InterPro" id="IPR051782">
    <property type="entry name" value="ABC_Transporter_VariousFunc"/>
</dbReference>
<accession>A0A1H9V569</accession>
<proteinExistence type="predicted"/>
<dbReference type="SMART" id="SM00382">
    <property type="entry name" value="AAA"/>
    <property type="match status" value="1"/>
</dbReference>
<protein>
    <submittedName>
        <fullName evidence="5">ABC-2 type transport system ATP-binding protein</fullName>
    </submittedName>
</protein>
<dbReference type="PANTHER" id="PTHR42939:SF3">
    <property type="entry name" value="ABC TRANSPORTER ATP-BINDING COMPONENT"/>
    <property type="match status" value="1"/>
</dbReference>
<evidence type="ECO:0000256" key="2">
    <source>
        <dbReference type="ARBA" id="ARBA00022741"/>
    </source>
</evidence>
<dbReference type="SUPFAM" id="SSF52540">
    <property type="entry name" value="P-loop containing nucleoside triphosphate hydrolases"/>
    <property type="match status" value="1"/>
</dbReference>
<dbReference type="GO" id="GO:0005524">
    <property type="term" value="F:ATP binding"/>
    <property type="evidence" value="ECO:0007669"/>
    <property type="project" value="UniProtKB-KW"/>
</dbReference>
<keyword evidence="1" id="KW-0813">Transport</keyword>
<keyword evidence="3 5" id="KW-0067">ATP-binding</keyword>
<keyword evidence="2" id="KW-0547">Nucleotide-binding</keyword>
<evidence type="ECO:0000313" key="5">
    <source>
        <dbReference type="EMBL" id="SES16865.1"/>
    </source>
</evidence>
<dbReference type="AlphaFoldDB" id="A0A1H9V569"/>
<dbReference type="InterPro" id="IPR003439">
    <property type="entry name" value="ABC_transporter-like_ATP-bd"/>
</dbReference>
<evidence type="ECO:0000256" key="1">
    <source>
        <dbReference type="ARBA" id="ARBA00022448"/>
    </source>
</evidence>
<dbReference type="PROSITE" id="PS50893">
    <property type="entry name" value="ABC_TRANSPORTER_2"/>
    <property type="match status" value="1"/>
</dbReference>
<name>A0A1H9V569_BUTFI</name>
<dbReference type="RefSeq" id="WP_051211843.1">
    <property type="nucleotide sequence ID" value="NZ_FOGJ01000021.1"/>
</dbReference>